<dbReference type="Pfam" id="PF00480">
    <property type="entry name" value="ROK"/>
    <property type="match status" value="1"/>
</dbReference>
<organism evidence="1 2">
    <name type="scientific">Methylobacterium terricola</name>
    <dbReference type="NCBI Taxonomy" id="2583531"/>
    <lineage>
        <taxon>Bacteria</taxon>
        <taxon>Pseudomonadati</taxon>
        <taxon>Pseudomonadota</taxon>
        <taxon>Alphaproteobacteria</taxon>
        <taxon>Hyphomicrobiales</taxon>
        <taxon>Methylobacteriaceae</taxon>
        <taxon>Methylobacterium</taxon>
    </lineage>
</organism>
<name>A0A5C4LDV2_9HYPH</name>
<accession>A0A5C4LDV2</accession>
<protein>
    <submittedName>
        <fullName evidence="1">ROK family protein</fullName>
    </submittedName>
</protein>
<dbReference type="PROSITE" id="PS01125">
    <property type="entry name" value="ROK"/>
    <property type="match status" value="1"/>
</dbReference>
<comment type="caution">
    <text evidence="1">The sequence shown here is derived from an EMBL/GenBank/DDBJ whole genome shotgun (WGS) entry which is preliminary data.</text>
</comment>
<dbReference type="Gene3D" id="3.30.420.40">
    <property type="match status" value="2"/>
</dbReference>
<dbReference type="Proteomes" id="UP000305267">
    <property type="component" value="Unassembled WGS sequence"/>
</dbReference>
<dbReference type="CDD" id="cd24066">
    <property type="entry name" value="ASKHA_NBD_ROK_EcFRK-like"/>
    <property type="match status" value="1"/>
</dbReference>
<evidence type="ECO:0000313" key="1">
    <source>
        <dbReference type="EMBL" id="TNC10726.1"/>
    </source>
</evidence>
<dbReference type="OrthoDB" id="9810372at2"/>
<gene>
    <name evidence="1" type="ORF">FF100_21455</name>
</gene>
<evidence type="ECO:0000313" key="2">
    <source>
        <dbReference type="Proteomes" id="UP000305267"/>
    </source>
</evidence>
<keyword evidence="2" id="KW-1185">Reference proteome</keyword>
<dbReference type="GO" id="GO:0004396">
    <property type="term" value="F:hexokinase activity"/>
    <property type="evidence" value="ECO:0007669"/>
    <property type="project" value="TreeGrafter"/>
</dbReference>
<dbReference type="InterPro" id="IPR043129">
    <property type="entry name" value="ATPase_NBD"/>
</dbReference>
<dbReference type="RefSeq" id="WP_139037781.1">
    <property type="nucleotide sequence ID" value="NZ_VDDA01000011.1"/>
</dbReference>
<proteinExistence type="predicted"/>
<dbReference type="InterPro" id="IPR049874">
    <property type="entry name" value="ROK_cs"/>
</dbReference>
<reference evidence="1 2" key="1">
    <citation type="submission" date="2019-06" db="EMBL/GenBank/DDBJ databases">
        <title>Genome of Methylobacterium sp. 17Sr1-39.</title>
        <authorList>
            <person name="Seo T."/>
        </authorList>
    </citation>
    <scope>NUCLEOTIDE SEQUENCE [LARGE SCALE GENOMIC DNA]</scope>
    <source>
        <strain evidence="1 2">17Sr1-39</strain>
    </source>
</reference>
<dbReference type="InterPro" id="IPR000600">
    <property type="entry name" value="ROK"/>
</dbReference>
<dbReference type="SUPFAM" id="SSF53067">
    <property type="entry name" value="Actin-like ATPase domain"/>
    <property type="match status" value="1"/>
</dbReference>
<dbReference type="AlphaFoldDB" id="A0A5C4LDV2"/>
<dbReference type="PANTHER" id="PTHR18964">
    <property type="entry name" value="ROK (REPRESSOR, ORF, KINASE) FAMILY"/>
    <property type="match status" value="1"/>
</dbReference>
<dbReference type="PANTHER" id="PTHR18964:SF174">
    <property type="entry name" value="D-ALLOSE KINASE-RELATED"/>
    <property type="match status" value="1"/>
</dbReference>
<dbReference type="EMBL" id="VDDA01000011">
    <property type="protein sequence ID" value="TNC10726.1"/>
    <property type="molecule type" value="Genomic_DNA"/>
</dbReference>
<sequence length="307" mass="31227">MAALRIGIDLGGTKIAGIALDETGRVLAERRVATPRGDYDASLRAIAALVAALEGQAGGSGTVGLGIPGALVPATGRVKNANSTWLNGRPLGADLAARLARPVRLENDANCLAVSEAVDGAGQGAGVVWAVILGTGVGSGIALAGRALSGRGRIAGEWGHNPLPHPRDDERPGPACYCGRHGCLETWLSGPGLAADHARRTDRAMTGEAIVAAMRRGDAAARETFAAWLDRLARGVAGVVNVLDPDVIVLGGGLSTISEIYDALPGRVAPHVFGGGFDTPIRQSRHGDASGVRGAAWLWNDSDGSAA</sequence>